<gene>
    <name evidence="1" type="ORF">IE53DRAFT_367246</name>
</gene>
<protein>
    <submittedName>
        <fullName evidence="1">Acid phosphatase/Vanadium-dependent haloperoxidase</fullName>
    </submittedName>
</protein>
<proteinExistence type="predicted"/>
<reference evidence="1 2" key="1">
    <citation type="journal article" date="2018" name="Mol. Biol. Evol.">
        <title>Broad Genomic Sampling Reveals a Smut Pathogenic Ancestry of the Fungal Clade Ustilaginomycotina.</title>
        <authorList>
            <person name="Kijpornyongpan T."/>
            <person name="Mondo S.J."/>
            <person name="Barry K."/>
            <person name="Sandor L."/>
            <person name="Lee J."/>
            <person name="Lipzen A."/>
            <person name="Pangilinan J."/>
            <person name="LaButti K."/>
            <person name="Hainaut M."/>
            <person name="Henrissat B."/>
            <person name="Grigoriev I.V."/>
            <person name="Spatafora J.W."/>
            <person name="Aime M.C."/>
        </authorList>
    </citation>
    <scope>NUCLEOTIDE SEQUENCE [LARGE SCALE GENOMIC DNA]</scope>
    <source>
        <strain evidence="1 2">SA 807</strain>
    </source>
</reference>
<organism evidence="1 2">
    <name type="scientific">Violaceomyces palustris</name>
    <dbReference type="NCBI Taxonomy" id="1673888"/>
    <lineage>
        <taxon>Eukaryota</taxon>
        <taxon>Fungi</taxon>
        <taxon>Dikarya</taxon>
        <taxon>Basidiomycota</taxon>
        <taxon>Ustilaginomycotina</taxon>
        <taxon>Ustilaginomycetes</taxon>
        <taxon>Violaceomycetales</taxon>
        <taxon>Violaceomycetaceae</taxon>
        <taxon>Violaceomyces</taxon>
    </lineage>
</organism>
<dbReference type="EMBL" id="KZ819779">
    <property type="protein sequence ID" value="PWN52410.1"/>
    <property type="molecule type" value="Genomic_DNA"/>
</dbReference>
<name>A0ACD0P321_9BASI</name>
<sequence length="708" mass="77762">MATLSPSSWPYQRRRNHPTREASNSSVEDEKVGGRPIPTTTITDVSAASSSSFSTNSSPIEYPSFKDKKSQQAASQSIGSVSSRDRRSGPNLATASAQVEQDDDHHDTSDIGIKGDQLYDQYLPRPVAWIRRLLVKSLRFESPLLAKHQTLVRRPWMDRYFVYTSLLGTHSFFLIFLPMVFWMGNARFGRGLINVLAFGVYLSSAIKDLLCVPRPYAPPVTRLTIGTHHLEYGFPSTHSTNAVSIAFYLYLWVLGFREHALIVGDSPYASIFETRLWELALLLYSLSIVYGRVYAGMHSLVDCLAGSALGALISWVQWQCFDQIEDFMLKGWKVPLVVIPVGLLMVSVHPQPLDDCPCFEDAIAFIAVAMGVCLGRWLGVRRSMVVKEDNPFTSASNTERIILSAERLLPKGSTAADLIEPLLDALKAPLKSLTGEDQAEVERNTLVYLIRAGTLVVIGVSLILAVRVVAKTLCKILLPPILRFFSKSVGFALPRRHYRPATDYETIPLDDLRTVPSVLDLPSTVVVPEPTSSHSGRDAGALPTTPSEQLLGVPASKARGGNKFFLHSEPPSRTSSPDPFSATLGRKEANFKEGMGEAKSNGKSGSNPKGPRGEMGEDQSSALPAPSIKLELQGSEEEGKTTELTCTNEDDATRSEQSTRTMLKKDSGDDVKRYDADVLTKVIVYSNIGFWATCLIPAILERIGLSPL</sequence>
<evidence type="ECO:0000313" key="1">
    <source>
        <dbReference type="EMBL" id="PWN52410.1"/>
    </source>
</evidence>
<dbReference type="Proteomes" id="UP000245626">
    <property type="component" value="Unassembled WGS sequence"/>
</dbReference>
<evidence type="ECO:0000313" key="2">
    <source>
        <dbReference type="Proteomes" id="UP000245626"/>
    </source>
</evidence>
<keyword evidence="2" id="KW-1185">Reference proteome</keyword>
<accession>A0ACD0P321</accession>